<sequence>MVRPLEIHRPTLRNLTLSSEAKMTGDLFEVDKRLALKPIVDFNSYLRAAFADGPCTCGRCVASQGDETGYEHSHSFNFAGKVANRRFATTAGSDVLLALKKAWLSFTKAELPGSGNLDLATVKEFVEPELHKRLLPLFVASGLVQEVDGQLQIQAQVAA</sequence>
<dbReference type="EMBL" id="FNTJ01000001">
    <property type="protein sequence ID" value="SEC14790.1"/>
    <property type="molecule type" value="Genomic_DNA"/>
</dbReference>
<reference evidence="2" key="1">
    <citation type="submission" date="2016-10" db="EMBL/GenBank/DDBJ databases">
        <authorList>
            <person name="Varghese N."/>
            <person name="Submissions S."/>
        </authorList>
    </citation>
    <scope>NUCLEOTIDE SEQUENCE [LARGE SCALE GENOMIC DNA]</scope>
    <source>
        <strain evidence="2">DSM 9751</strain>
    </source>
</reference>
<proteinExistence type="predicted"/>
<dbReference type="AlphaFoldDB" id="A0A1H4Q5J1"/>
<evidence type="ECO:0000313" key="1">
    <source>
        <dbReference type="EMBL" id="SEC14790.1"/>
    </source>
</evidence>
<keyword evidence="2" id="KW-1185">Reference proteome</keyword>
<dbReference type="RefSeq" id="WP_425272159.1">
    <property type="nucleotide sequence ID" value="NZ_FNTJ01000001.1"/>
</dbReference>
<dbReference type="Proteomes" id="UP000198982">
    <property type="component" value="Unassembled WGS sequence"/>
</dbReference>
<name>A0A1H4Q5J1_9PSED</name>
<gene>
    <name evidence="1" type="ORF">SAMN05216178_3624</name>
</gene>
<protein>
    <submittedName>
        <fullName evidence="1">Uncharacterized protein</fullName>
    </submittedName>
</protein>
<organism evidence="1 2">
    <name type="scientific">Pseudomonas saponiphila</name>
    <dbReference type="NCBI Taxonomy" id="556534"/>
    <lineage>
        <taxon>Bacteria</taxon>
        <taxon>Pseudomonadati</taxon>
        <taxon>Pseudomonadota</taxon>
        <taxon>Gammaproteobacteria</taxon>
        <taxon>Pseudomonadales</taxon>
        <taxon>Pseudomonadaceae</taxon>
        <taxon>Pseudomonas</taxon>
    </lineage>
</organism>
<accession>A0A1H4Q5J1</accession>
<evidence type="ECO:0000313" key="2">
    <source>
        <dbReference type="Proteomes" id="UP000198982"/>
    </source>
</evidence>